<keyword evidence="3" id="KW-1185">Reference proteome</keyword>
<proteinExistence type="predicted"/>
<feature type="region of interest" description="Disordered" evidence="1">
    <location>
        <begin position="1"/>
        <end position="22"/>
    </location>
</feature>
<gene>
    <name evidence="2" type="ORF">PACLA_8A026985</name>
</gene>
<sequence>MSVTGFRSDVHDQQPPLRSSAAEKPQEIANLFNSYLISVFSPSAEIILQDSPLPDESYMTELCLTVTEVQATLKALDVTKATGPDGIPAHLLKETAFVIAPSICKLFNKSLTLGIVLNEWKNVNVVPVFKKGETDYTENYRPILLLSQVSKVLERCVLNSFKERLREVVKECQHGFLDDKSCTSNLLEVLHHIGSPLDNGSQIDVVYMDMSKAFDKVCYKN</sequence>
<evidence type="ECO:0000313" key="3">
    <source>
        <dbReference type="Proteomes" id="UP001152795"/>
    </source>
</evidence>
<dbReference type="AlphaFoldDB" id="A0A6S7J9B2"/>
<name>A0A6S7J9B2_PARCT</name>
<dbReference type="OrthoDB" id="6819250at2759"/>
<dbReference type="PANTHER" id="PTHR47510">
    <property type="entry name" value="REVERSE TRANSCRIPTASE DOMAIN-CONTAINING PROTEIN"/>
    <property type="match status" value="1"/>
</dbReference>
<organism evidence="2 3">
    <name type="scientific">Paramuricea clavata</name>
    <name type="common">Red gorgonian</name>
    <name type="synonym">Violescent sea-whip</name>
    <dbReference type="NCBI Taxonomy" id="317549"/>
    <lineage>
        <taxon>Eukaryota</taxon>
        <taxon>Metazoa</taxon>
        <taxon>Cnidaria</taxon>
        <taxon>Anthozoa</taxon>
        <taxon>Octocorallia</taxon>
        <taxon>Malacalcyonacea</taxon>
        <taxon>Plexauridae</taxon>
        <taxon>Paramuricea</taxon>
    </lineage>
</organism>
<dbReference type="EMBL" id="CACRXK020015615">
    <property type="protein sequence ID" value="CAB4028636.1"/>
    <property type="molecule type" value="Genomic_DNA"/>
</dbReference>
<accession>A0A6S7J9B2</accession>
<dbReference type="Proteomes" id="UP001152795">
    <property type="component" value="Unassembled WGS sequence"/>
</dbReference>
<evidence type="ECO:0000256" key="1">
    <source>
        <dbReference type="SAM" id="MobiDB-lite"/>
    </source>
</evidence>
<comment type="caution">
    <text evidence="2">The sequence shown here is derived from an EMBL/GenBank/DDBJ whole genome shotgun (WGS) entry which is preliminary data.</text>
</comment>
<dbReference type="PANTHER" id="PTHR47510:SF3">
    <property type="entry name" value="ENDO_EXONUCLEASE_PHOSPHATASE DOMAIN-CONTAINING PROTEIN"/>
    <property type="match status" value="1"/>
</dbReference>
<dbReference type="InterPro" id="IPR043502">
    <property type="entry name" value="DNA/RNA_pol_sf"/>
</dbReference>
<reference evidence="2" key="1">
    <citation type="submission" date="2020-04" db="EMBL/GenBank/DDBJ databases">
        <authorList>
            <person name="Alioto T."/>
            <person name="Alioto T."/>
            <person name="Gomez Garrido J."/>
        </authorList>
    </citation>
    <scope>NUCLEOTIDE SEQUENCE</scope>
    <source>
        <strain evidence="2">A484AB</strain>
    </source>
</reference>
<evidence type="ECO:0000313" key="2">
    <source>
        <dbReference type="EMBL" id="CAB4028636.1"/>
    </source>
</evidence>
<dbReference type="SUPFAM" id="SSF56672">
    <property type="entry name" value="DNA/RNA polymerases"/>
    <property type="match status" value="1"/>
</dbReference>
<protein>
    <submittedName>
        <fullName evidence="2">Uncharacterized protein</fullName>
    </submittedName>
</protein>